<evidence type="ECO:0000313" key="1">
    <source>
        <dbReference type="EMBL" id="QEC54853.1"/>
    </source>
</evidence>
<dbReference type="KEGG" id="fgg:FSB75_02700"/>
<dbReference type="OrthoDB" id="7299295at2"/>
<accession>A0A5B8UEC3</accession>
<gene>
    <name evidence="1" type="ORF">FSB75_02700</name>
</gene>
<name>A0A5B8UEC3_9BACT</name>
<sequence>MEGFQTTKHKKQIKAVNDSGLPIIYIHKGYCPYLRLSLLQAKKTNPDTRLILLGDGPNKRLAQEVGVAFYPFENYFSAATNFETIYRHNSANGYHYELFCFQRWFVLNEFLAKEKITGHFFYNDSDTFLFCDAAAVVKEFTQHYDLSICGTIAPCFVFFKSADALRELCSFITYQYADPEAYDFLVENFKKRQNQPIGDLHAMFETVSDMTMFGLFYKKNANRIINLSDYAVVKKGVFEENHYFGFQQEYRSRFPFGRQIKWRDGKPHYLTPANELVPVLGFHFQGHAKREMIKIFRGSRKAVPKSEYWKHQKNLYRFLLSGFKRRLTGQTIHTA</sequence>
<proteinExistence type="predicted"/>
<keyword evidence="2" id="KW-1185">Reference proteome</keyword>
<organism evidence="1 2">
    <name type="scientific">Flavisolibacter ginsenosidimutans</name>
    <dbReference type="NCBI Taxonomy" id="661481"/>
    <lineage>
        <taxon>Bacteria</taxon>
        <taxon>Pseudomonadati</taxon>
        <taxon>Bacteroidota</taxon>
        <taxon>Chitinophagia</taxon>
        <taxon>Chitinophagales</taxon>
        <taxon>Chitinophagaceae</taxon>
        <taxon>Flavisolibacter</taxon>
    </lineage>
</organism>
<dbReference type="Proteomes" id="UP000321204">
    <property type="component" value="Chromosome"/>
</dbReference>
<dbReference type="EMBL" id="CP042433">
    <property type="protein sequence ID" value="QEC54853.1"/>
    <property type="molecule type" value="Genomic_DNA"/>
</dbReference>
<evidence type="ECO:0000313" key="2">
    <source>
        <dbReference type="Proteomes" id="UP000321204"/>
    </source>
</evidence>
<dbReference type="RefSeq" id="WP_146782371.1">
    <property type="nucleotide sequence ID" value="NZ_BAABIO010000006.1"/>
</dbReference>
<dbReference type="AlphaFoldDB" id="A0A5B8UEC3"/>
<reference evidence="1 2" key="1">
    <citation type="journal article" date="2015" name="Int. J. Syst. Evol. Microbiol.">
        <title>Flavisolibacter ginsenosidimutans sp. nov., with ginsenoside-converting activity isolated from soil used for cultivating ginseng.</title>
        <authorList>
            <person name="Zhao Y."/>
            <person name="Liu Q."/>
            <person name="Kang M.S."/>
            <person name="Jin F."/>
            <person name="Yu H."/>
            <person name="Im W.T."/>
        </authorList>
    </citation>
    <scope>NUCLEOTIDE SEQUENCE [LARGE SCALE GENOMIC DNA]</scope>
    <source>
        <strain evidence="1 2">Gsoil 636</strain>
    </source>
</reference>
<protein>
    <submittedName>
        <fullName evidence="1">Uncharacterized protein</fullName>
    </submittedName>
</protein>